<evidence type="ECO:0000256" key="2">
    <source>
        <dbReference type="ARBA" id="ARBA00013262"/>
    </source>
</evidence>
<sequence>MRVLLDVHPDVRCGPETHILPLILNLYTFKIKSLHTRLELANITEDLVDSIFIKAISTLIHEIGPPAERMCAKDPFIDLCLKQLLDLYPNAKFILMVRDGRAVTQSILR</sequence>
<keyword evidence="7" id="KW-1185">Reference proteome</keyword>
<dbReference type="Pfam" id="PF13469">
    <property type="entry name" value="Sulfotransfer_3"/>
    <property type="match status" value="1"/>
</dbReference>
<organism evidence="8">
    <name type="scientific">Rodentolepis nana</name>
    <name type="common">Dwarf tapeworm</name>
    <name type="synonym">Hymenolepis nana</name>
    <dbReference type="NCBI Taxonomy" id="102285"/>
    <lineage>
        <taxon>Eukaryota</taxon>
        <taxon>Metazoa</taxon>
        <taxon>Spiralia</taxon>
        <taxon>Lophotrochozoa</taxon>
        <taxon>Platyhelminthes</taxon>
        <taxon>Cestoda</taxon>
        <taxon>Eucestoda</taxon>
        <taxon>Cyclophyllidea</taxon>
        <taxon>Hymenolepididae</taxon>
        <taxon>Rodentolepis</taxon>
    </lineage>
</organism>
<dbReference type="InterPro" id="IPR026634">
    <property type="entry name" value="TPST-like"/>
</dbReference>
<dbReference type="PANTHER" id="PTHR12788:SF10">
    <property type="entry name" value="PROTEIN-TYROSINE SULFOTRANSFERASE"/>
    <property type="match status" value="1"/>
</dbReference>
<dbReference type="SUPFAM" id="SSF52540">
    <property type="entry name" value="P-loop containing nucleoside triphosphate hydrolases"/>
    <property type="match status" value="1"/>
</dbReference>
<gene>
    <name evidence="6" type="ORF">HNAJ_LOCUS8197</name>
</gene>
<keyword evidence="3 5" id="KW-0808">Transferase</keyword>
<dbReference type="PANTHER" id="PTHR12788">
    <property type="entry name" value="PROTEIN-TYROSINE SULFOTRANSFERASE 2"/>
    <property type="match status" value="1"/>
</dbReference>
<dbReference type="Gene3D" id="3.40.50.300">
    <property type="entry name" value="P-loop containing nucleotide triphosphate hydrolases"/>
    <property type="match status" value="1"/>
</dbReference>
<name>A0A0R3TLR3_RODNA</name>
<dbReference type="AlphaFoldDB" id="A0A0R3TLR3"/>
<dbReference type="STRING" id="102285.A0A0R3TLR3"/>
<evidence type="ECO:0000313" key="6">
    <source>
        <dbReference type="EMBL" id="VDO04071.1"/>
    </source>
</evidence>
<dbReference type="EMBL" id="UZAE01012221">
    <property type="protein sequence ID" value="VDO04071.1"/>
    <property type="molecule type" value="Genomic_DNA"/>
</dbReference>
<evidence type="ECO:0000313" key="8">
    <source>
        <dbReference type="WBParaSite" id="HNAJ_0000820101-mRNA-1"/>
    </source>
</evidence>
<comment type="catalytic activity">
    <reaction evidence="4 5">
        <text>L-tyrosyl-[protein] + 3'-phosphoadenylyl sulfate = O-sulfo-L-tyrosine-[protein] + adenosine 3',5'-bisphosphate + H(+)</text>
        <dbReference type="Rhea" id="RHEA:16801"/>
        <dbReference type="Rhea" id="RHEA-COMP:10136"/>
        <dbReference type="Rhea" id="RHEA-COMP:11688"/>
        <dbReference type="ChEBI" id="CHEBI:15378"/>
        <dbReference type="ChEBI" id="CHEBI:46858"/>
        <dbReference type="ChEBI" id="CHEBI:58339"/>
        <dbReference type="ChEBI" id="CHEBI:58343"/>
        <dbReference type="ChEBI" id="CHEBI:65286"/>
        <dbReference type="EC" id="2.8.2.20"/>
    </reaction>
</comment>
<evidence type="ECO:0000256" key="1">
    <source>
        <dbReference type="ARBA" id="ARBA00009988"/>
    </source>
</evidence>
<dbReference type="OrthoDB" id="545675at2759"/>
<dbReference type="WBParaSite" id="HNAJ_0000820101-mRNA-1">
    <property type="protein sequence ID" value="HNAJ_0000820101-mRNA-1"/>
    <property type="gene ID" value="HNAJ_0000820101"/>
</dbReference>
<evidence type="ECO:0000256" key="3">
    <source>
        <dbReference type="ARBA" id="ARBA00022679"/>
    </source>
</evidence>
<comment type="function">
    <text evidence="5">Catalyzes the O-sulfation of tyrosine residues within acidic motifs of polypeptides, using 3'-phosphoadenylyl sulfate (PAPS) as cosubstrate.</text>
</comment>
<evidence type="ECO:0000256" key="5">
    <source>
        <dbReference type="RuleBase" id="RU365018"/>
    </source>
</evidence>
<comment type="similarity">
    <text evidence="1 5">Belongs to the protein sulfotransferase family.</text>
</comment>
<dbReference type="InterPro" id="IPR027417">
    <property type="entry name" value="P-loop_NTPase"/>
</dbReference>
<evidence type="ECO:0000313" key="7">
    <source>
        <dbReference type="Proteomes" id="UP000278807"/>
    </source>
</evidence>
<protein>
    <recommendedName>
        <fullName evidence="2 5">Protein-tyrosine sulfotransferase</fullName>
        <ecNumber evidence="2 5">2.8.2.20</ecNumber>
    </recommendedName>
</protein>
<reference evidence="6 7" key="2">
    <citation type="submission" date="2018-11" db="EMBL/GenBank/DDBJ databases">
        <authorList>
            <consortium name="Pathogen Informatics"/>
        </authorList>
    </citation>
    <scope>NUCLEOTIDE SEQUENCE [LARGE SCALE GENOMIC DNA]</scope>
</reference>
<accession>A0A0R3TLR3</accession>
<dbReference type="GO" id="GO:0008476">
    <property type="term" value="F:protein-tyrosine sulfotransferase activity"/>
    <property type="evidence" value="ECO:0007669"/>
    <property type="project" value="UniProtKB-EC"/>
</dbReference>
<evidence type="ECO:0000256" key="4">
    <source>
        <dbReference type="ARBA" id="ARBA00048460"/>
    </source>
</evidence>
<proteinExistence type="inferred from homology"/>
<dbReference type="Proteomes" id="UP000278807">
    <property type="component" value="Unassembled WGS sequence"/>
</dbReference>
<dbReference type="EC" id="2.8.2.20" evidence="2 5"/>
<reference evidence="8" key="1">
    <citation type="submission" date="2017-02" db="UniProtKB">
        <authorList>
            <consortium name="WormBaseParasite"/>
        </authorList>
    </citation>
    <scope>IDENTIFICATION</scope>
</reference>
<dbReference type="GO" id="GO:0005794">
    <property type="term" value="C:Golgi apparatus"/>
    <property type="evidence" value="ECO:0007669"/>
    <property type="project" value="TreeGrafter"/>
</dbReference>